<dbReference type="Gene3D" id="1.20.80.10">
    <property type="match status" value="1"/>
</dbReference>
<accession>A0A5N6LVJ4</accession>
<feature type="compositionally biased region" description="Polar residues" evidence="6">
    <location>
        <begin position="353"/>
        <end position="365"/>
    </location>
</feature>
<feature type="region of interest" description="Disordered" evidence="6">
    <location>
        <begin position="214"/>
        <end position="242"/>
    </location>
</feature>
<dbReference type="InterPro" id="IPR014352">
    <property type="entry name" value="FERM/acyl-CoA-bd_prot_sf"/>
</dbReference>
<evidence type="ECO:0000313" key="10">
    <source>
        <dbReference type="Proteomes" id="UP000326396"/>
    </source>
</evidence>
<dbReference type="InterPro" id="IPR002110">
    <property type="entry name" value="Ankyrin_rpt"/>
</dbReference>
<evidence type="ECO:0000259" key="8">
    <source>
        <dbReference type="PROSITE" id="PS51228"/>
    </source>
</evidence>
<dbReference type="PANTHER" id="PTHR24119:SF0">
    <property type="entry name" value="ACYL-COA-BINDING DOMAIN-CONTAINING PROTEIN 6"/>
    <property type="match status" value="1"/>
</dbReference>
<evidence type="ECO:0000256" key="2">
    <source>
        <dbReference type="ARBA" id="ARBA00022737"/>
    </source>
</evidence>
<dbReference type="Proteomes" id="UP000326396">
    <property type="component" value="Linkage Group LG8"/>
</dbReference>
<dbReference type="OrthoDB" id="71307at2759"/>
<dbReference type="PRINTS" id="PR00689">
    <property type="entry name" value="ACOABINDINGP"/>
</dbReference>
<keyword evidence="2" id="KW-0677">Repeat</keyword>
<proteinExistence type="inferred from homology"/>
<reference evidence="9 10" key="1">
    <citation type="submission" date="2019-05" db="EMBL/GenBank/DDBJ databases">
        <title>Mikania micrantha, genome provides insights into the molecular mechanism of rapid growth.</title>
        <authorList>
            <person name="Liu B."/>
        </authorList>
    </citation>
    <scope>NUCLEOTIDE SEQUENCE [LARGE SCALE GENOMIC DNA]</scope>
    <source>
        <strain evidence="9">NLD-2019</strain>
        <tissue evidence="9">Leaf</tissue>
    </source>
</reference>
<dbReference type="InterPro" id="IPR036770">
    <property type="entry name" value="Ankyrin_rpt-contain_sf"/>
</dbReference>
<dbReference type="InterPro" id="IPR035984">
    <property type="entry name" value="Acyl-CoA-binding_sf"/>
</dbReference>
<keyword evidence="4" id="KW-0446">Lipid-binding</keyword>
<comment type="caution">
    <text evidence="9">The sequence shown here is derived from an EMBL/GenBank/DDBJ whole genome shotgun (WGS) entry which is preliminary data.</text>
</comment>
<feature type="repeat" description="ANK" evidence="5">
    <location>
        <begin position="287"/>
        <end position="313"/>
    </location>
</feature>
<keyword evidence="10" id="KW-1185">Reference proteome</keyword>
<evidence type="ECO:0000256" key="5">
    <source>
        <dbReference type="PROSITE-ProRule" id="PRU00023"/>
    </source>
</evidence>
<dbReference type="EMBL" id="SZYD01000018">
    <property type="protein sequence ID" value="KAD2805550.1"/>
    <property type="molecule type" value="Genomic_DNA"/>
</dbReference>
<sequence>MHSLLLILILLLQAFMAMADDGLQYTQSVVVGLIVSFLLAKLFSVVFSSVDENRSLTGTNPIQHQPDLIPFEAHRQSEENEKRSDAEFSMKLLIDHQAAGSDSDDDWEGVETTELDVAFCAANDFVAAIAADRSELKVSNKMRLELYGLYKIATEGACCVPQPSAIKITARAKWNAWHKMSAMSPEEAMQKYLEIVTELFPSWADGSTYKRIGGDKNETPIKDTIPIGSDISSSMHDEESGNDRLDDIHGFAREGDANNLSKCNEGWPHFIFHPIIISISEDQMHSHRAVDGDHIDVAEMLLKRNADMNQKDVEGQTPMHYVADCEQGKTDALDVKKNAATGIQDDDDGNYPSDLSHSTRHSIQP</sequence>
<protein>
    <recommendedName>
        <fullName evidence="8">ACB domain-containing protein</fullName>
    </recommendedName>
</protein>
<dbReference type="Gene3D" id="1.25.40.20">
    <property type="entry name" value="Ankyrin repeat-containing domain"/>
    <property type="match status" value="1"/>
</dbReference>
<feature type="chain" id="PRO_5024313199" description="ACB domain-containing protein" evidence="7">
    <location>
        <begin position="20"/>
        <end position="365"/>
    </location>
</feature>
<dbReference type="PROSITE" id="PS51228">
    <property type="entry name" value="ACB_2"/>
    <property type="match status" value="1"/>
</dbReference>
<feature type="domain" description="ACB" evidence="8">
    <location>
        <begin position="115"/>
        <end position="205"/>
    </location>
</feature>
<feature type="region of interest" description="Disordered" evidence="6">
    <location>
        <begin position="336"/>
        <end position="365"/>
    </location>
</feature>
<gene>
    <name evidence="9" type="ORF">E3N88_38927</name>
</gene>
<dbReference type="GO" id="GO:0000062">
    <property type="term" value="F:fatty-acyl-CoA binding"/>
    <property type="evidence" value="ECO:0007669"/>
    <property type="project" value="InterPro"/>
</dbReference>
<dbReference type="PANTHER" id="PTHR24119">
    <property type="entry name" value="ACYL-COA-BINDING DOMAIN-CONTAINING PROTEIN 6"/>
    <property type="match status" value="1"/>
</dbReference>
<evidence type="ECO:0000256" key="1">
    <source>
        <dbReference type="ARBA" id="ARBA00005567"/>
    </source>
</evidence>
<evidence type="ECO:0000256" key="7">
    <source>
        <dbReference type="SAM" id="SignalP"/>
    </source>
</evidence>
<feature type="signal peptide" evidence="7">
    <location>
        <begin position="1"/>
        <end position="19"/>
    </location>
</feature>
<evidence type="ECO:0000256" key="3">
    <source>
        <dbReference type="ARBA" id="ARBA00023043"/>
    </source>
</evidence>
<keyword evidence="3 5" id="KW-0040">ANK repeat</keyword>
<evidence type="ECO:0000313" key="9">
    <source>
        <dbReference type="EMBL" id="KAD2805550.1"/>
    </source>
</evidence>
<organism evidence="9 10">
    <name type="scientific">Mikania micrantha</name>
    <name type="common">bitter vine</name>
    <dbReference type="NCBI Taxonomy" id="192012"/>
    <lineage>
        <taxon>Eukaryota</taxon>
        <taxon>Viridiplantae</taxon>
        <taxon>Streptophyta</taxon>
        <taxon>Embryophyta</taxon>
        <taxon>Tracheophyta</taxon>
        <taxon>Spermatophyta</taxon>
        <taxon>Magnoliopsida</taxon>
        <taxon>eudicotyledons</taxon>
        <taxon>Gunneridae</taxon>
        <taxon>Pentapetalae</taxon>
        <taxon>asterids</taxon>
        <taxon>campanulids</taxon>
        <taxon>Asterales</taxon>
        <taxon>Asteraceae</taxon>
        <taxon>Asteroideae</taxon>
        <taxon>Heliantheae alliance</taxon>
        <taxon>Eupatorieae</taxon>
        <taxon>Mikania</taxon>
    </lineage>
</organism>
<dbReference type="SUPFAM" id="SSF48403">
    <property type="entry name" value="Ankyrin repeat"/>
    <property type="match status" value="1"/>
</dbReference>
<evidence type="ECO:0000256" key="4">
    <source>
        <dbReference type="ARBA" id="ARBA00023121"/>
    </source>
</evidence>
<dbReference type="InterPro" id="IPR000582">
    <property type="entry name" value="Acyl-CoA-binding_protein"/>
</dbReference>
<dbReference type="PROSITE" id="PS50088">
    <property type="entry name" value="ANK_REPEAT"/>
    <property type="match status" value="1"/>
</dbReference>
<evidence type="ECO:0000256" key="6">
    <source>
        <dbReference type="SAM" id="MobiDB-lite"/>
    </source>
</evidence>
<dbReference type="Pfam" id="PF00023">
    <property type="entry name" value="Ank"/>
    <property type="match status" value="1"/>
</dbReference>
<name>A0A5N6LVJ4_9ASTR</name>
<keyword evidence="7" id="KW-0732">Signal</keyword>
<dbReference type="Pfam" id="PF00887">
    <property type="entry name" value="ACBP"/>
    <property type="match status" value="1"/>
</dbReference>
<dbReference type="AlphaFoldDB" id="A0A5N6LVJ4"/>
<comment type="similarity">
    <text evidence="1">Belongs to the ACBP family.</text>
</comment>
<dbReference type="SUPFAM" id="SSF47027">
    <property type="entry name" value="Acyl-CoA binding protein"/>
    <property type="match status" value="1"/>
</dbReference>